<evidence type="ECO:0000256" key="5">
    <source>
        <dbReference type="ARBA" id="ARBA00022725"/>
    </source>
</evidence>
<keyword evidence="9" id="KW-0807">Transducer</keyword>
<dbReference type="GO" id="GO:0007165">
    <property type="term" value="P:signal transduction"/>
    <property type="evidence" value="ECO:0007669"/>
    <property type="project" value="UniProtKB-KW"/>
</dbReference>
<organism evidence="11">
    <name type="scientific">Ips typographus</name>
    <name type="common">European spruce bark beetle</name>
    <dbReference type="NCBI Taxonomy" id="55986"/>
    <lineage>
        <taxon>Eukaryota</taxon>
        <taxon>Metazoa</taxon>
        <taxon>Ecdysozoa</taxon>
        <taxon>Arthropoda</taxon>
        <taxon>Hexapoda</taxon>
        <taxon>Insecta</taxon>
        <taxon>Pterygota</taxon>
        <taxon>Neoptera</taxon>
        <taxon>Endopterygota</taxon>
        <taxon>Coleoptera</taxon>
        <taxon>Polyphaga</taxon>
        <taxon>Cucujiformia</taxon>
        <taxon>Curculionidae</taxon>
        <taxon>Scolytinae</taxon>
        <taxon>Ips</taxon>
    </lineage>
</organism>
<keyword evidence="6 10" id="KW-1133">Transmembrane helix</keyword>
<keyword evidence="7 10" id="KW-0472">Membrane</keyword>
<gene>
    <name evidence="11" type="primary">ItypOR7</name>
</gene>
<evidence type="ECO:0000256" key="8">
    <source>
        <dbReference type="ARBA" id="ARBA00023170"/>
    </source>
</evidence>
<evidence type="ECO:0000256" key="4">
    <source>
        <dbReference type="ARBA" id="ARBA00022692"/>
    </source>
</evidence>
<dbReference type="GO" id="GO:0005549">
    <property type="term" value="F:odorant binding"/>
    <property type="evidence" value="ECO:0007669"/>
    <property type="project" value="InterPro"/>
</dbReference>
<dbReference type="PANTHER" id="PTHR21137">
    <property type="entry name" value="ODORANT RECEPTOR"/>
    <property type="match status" value="1"/>
</dbReference>
<evidence type="ECO:0000256" key="6">
    <source>
        <dbReference type="ARBA" id="ARBA00022989"/>
    </source>
</evidence>
<keyword evidence="8 11" id="KW-0675">Receptor</keyword>
<feature type="transmembrane region" description="Helical" evidence="10">
    <location>
        <begin position="156"/>
        <end position="176"/>
    </location>
</feature>
<comment type="subcellular location">
    <subcellularLocation>
        <location evidence="1">Cell membrane</location>
        <topology evidence="1">Multi-pass membrane protein</topology>
    </subcellularLocation>
</comment>
<dbReference type="Pfam" id="PF02949">
    <property type="entry name" value="7tm_6"/>
    <property type="match status" value="1"/>
</dbReference>
<feature type="transmembrane region" description="Helical" evidence="10">
    <location>
        <begin position="123"/>
        <end position="144"/>
    </location>
</feature>
<sequence>VFFDQLRVCYFNVWGGTLNGQRLQWKEKLSFSRKFPFNPDDYYVAIFLGEVIAVAVSAWNNGSMDCLFAKHAVIATTLCKILRKRISTMLQITEDDRTIEDKLKHCVIYYDEIISYVTKIQRIYSYGVLIQFLCSAIVICLTGFQLLVVSSKNGKIGLLLVYLTCMTIQLVLYCWYGHILTEESNGITMACYVVDWHELKVTNQKMLIMLMERAKKPLGLQAMGVFRLNLFTLMKILRSSYSYFAVLQQIYKN</sequence>
<dbReference type="AlphaFoldDB" id="M3TZ19"/>
<reference evidence="11" key="1">
    <citation type="journal article" date="2013" name="BMC Genomics">
        <title>Antennal transcriptome analysis of the chemosensory gene families in the tree killing bark beetles, Ips typographus and Dendroctonus ponderosae (Coleoptera: Curculionidae: Scolytinae).</title>
        <authorList>
            <person name="Andersson M.N."/>
            <person name="Grosse-Wilde E."/>
            <person name="Keeling C.I."/>
            <person name="Bengtsson J.M."/>
            <person name="Yuen M.M."/>
            <person name="Li M."/>
            <person name="Hillbur Y."/>
            <person name="Bohlmann J."/>
            <person name="Hansson B.S."/>
            <person name="Schlyter F."/>
        </authorList>
    </citation>
    <scope>NUCLEOTIDE SEQUENCE</scope>
</reference>
<dbReference type="GO" id="GO:0004984">
    <property type="term" value="F:olfactory receptor activity"/>
    <property type="evidence" value="ECO:0007669"/>
    <property type="project" value="InterPro"/>
</dbReference>
<proteinExistence type="evidence at transcript level"/>
<keyword evidence="5" id="KW-0552">Olfaction</keyword>
<dbReference type="PANTHER" id="PTHR21137:SF35">
    <property type="entry name" value="ODORANT RECEPTOR 19A-RELATED"/>
    <property type="match status" value="1"/>
</dbReference>
<keyword evidence="3" id="KW-0716">Sensory transduction</keyword>
<evidence type="ECO:0000256" key="3">
    <source>
        <dbReference type="ARBA" id="ARBA00022606"/>
    </source>
</evidence>
<keyword evidence="4 10" id="KW-0812">Transmembrane</keyword>
<protein>
    <submittedName>
        <fullName evidence="11">Odorant receptor 7</fullName>
    </submittedName>
</protein>
<evidence type="ECO:0000313" key="11">
    <source>
        <dbReference type="EMBL" id="JAA74438.1"/>
    </source>
</evidence>
<evidence type="ECO:0000256" key="7">
    <source>
        <dbReference type="ARBA" id="ARBA00023136"/>
    </source>
</evidence>
<dbReference type="GO" id="GO:0005886">
    <property type="term" value="C:plasma membrane"/>
    <property type="evidence" value="ECO:0007669"/>
    <property type="project" value="UniProtKB-SubCell"/>
</dbReference>
<feature type="non-terminal residue" evidence="11">
    <location>
        <position position="1"/>
    </location>
</feature>
<keyword evidence="2" id="KW-1003">Cell membrane</keyword>
<evidence type="ECO:0000256" key="2">
    <source>
        <dbReference type="ARBA" id="ARBA00022475"/>
    </source>
</evidence>
<evidence type="ECO:0000256" key="10">
    <source>
        <dbReference type="SAM" id="Phobius"/>
    </source>
</evidence>
<accession>M3TZ19</accession>
<evidence type="ECO:0000256" key="9">
    <source>
        <dbReference type="ARBA" id="ARBA00023224"/>
    </source>
</evidence>
<feature type="transmembrane region" description="Helical" evidence="10">
    <location>
        <begin position="42"/>
        <end position="60"/>
    </location>
</feature>
<evidence type="ECO:0000256" key="1">
    <source>
        <dbReference type="ARBA" id="ARBA00004651"/>
    </source>
</evidence>
<dbReference type="InterPro" id="IPR004117">
    <property type="entry name" value="7tm6_olfct_rcpt"/>
</dbReference>
<dbReference type="EMBL" id="GACR01000022">
    <property type="protein sequence ID" value="JAA74438.1"/>
    <property type="molecule type" value="mRNA"/>
</dbReference>
<name>M3TZ19_IPSTY</name>